<proteinExistence type="predicted"/>
<keyword evidence="1" id="KW-1133">Transmembrane helix</keyword>
<feature type="transmembrane region" description="Helical" evidence="1">
    <location>
        <begin position="7"/>
        <end position="28"/>
    </location>
</feature>
<accession>A0A1G6XGQ8</accession>
<gene>
    <name evidence="2" type="ORF">SAMN04488104_10592</name>
</gene>
<evidence type="ECO:0000313" key="2">
    <source>
        <dbReference type="EMBL" id="SDD77409.1"/>
    </source>
</evidence>
<protein>
    <submittedName>
        <fullName evidence="2">Uncharacterized protein</fullName>
    </submittedName>
</protein>
<name>A0A1G6XGQ8_9BACT</name>
<evidence type="ECO:0000256" key="1">
    <source>
        <dbReference type="SAM" id="Phobius"/>
    </source>
</evidence>
<evidence type="ECO:0000313" key="3">
    <source>
        <dbReference type="Proteomes" id="UP000199060"/>
    </source>
</evidence>
<dbReference type="Proteomes" id="UP000199060">
    <property type="component" value="Unassembled WGS sequence"/>
</dbReference>
<keyword evidence="1" id="KW-0472">Membrane</keyword>
<feature type="transmembrane region" description="Helical" evidence="1">
    <location>
        <begin position="40"/>
        <end position="60"/>
    </location>
</feature>
<keyword evidence="3" id="KW-1185">Reference proteome</keyword>
<keyword evidence="1" id="KW-0812">Transmembrane</keyword>
<sequence length="66" mass="7559">MSQRRFRFHVAMISIALVIGSLSLWYSGFWMEGRNKVPNFTAIAMVFLIISQVLQLRAGLKEKGSR</sequence>
<dbReference type="EMBL" id="FNAC01000059">
    <property type="protein sequence ID" value="SDD77409.1"/>
    <property type="molecule type" value="Genomic_DNA"/>
</dbReference>
<dbReference type="STRING" id="686796.SAMN04488104_10592"/>
<reference evidence="3" key="1">
    <citation type="submission" date="2016-10" db="EMBL/GenBank/DDBJ databases">
        <authorList>
            <person name="Varghese N."/>
            <person name="Submissions S."/>
        </authorList>
    </citation>
    <scope>NUCLEOTIDE SEQUENCE [LARGE SCALE GENOMIC DNA]</scope>
    <source>
        <strain evidence="3">DSM 23095</strain>
    </source>
</reference>
<organism evidence="2 3">
    <name type="scientific">Algoriphagus faecimaris</name>
    <dbReference type="NCBI Taxonomy" id="686796"/>
    <lineage>
        <taxon>Bacteria</taxon>
        <taxon>Pseudomonadati</taxon>
        <taxon>Bacteroidota</taxon>
        <taxon>Cytophagia</taxon>
        <taxon>Cytophagales</taxon>
        <taxon>Cyclobacteriaceae</taxon>
        <taxon>Algoriphagus</taxon>
    </lineage>
</organism>
<dbReference type="AlphaFoldDB" id="A0A1G6XGQ8"/>